<reference evidence="2" key="1">
    <citation type="submission" date="2016-12" db="EMBL/GenBank/DDBJ databases">
        <title>The genomes of Aspergillus section Nigri reveals drivers in fungal speciation.</title>
        <authorList>
            <consortium name="DOE Joint Genome Institute"/>
            <person name="Vesth T.C."/>
            <person name="Nybo J."/>
            <person name="Theobald S."/>
            <person name="Brandl J."/>
            <person name="Frisvad J.C."/>
            <person name="Nielsen K.F."/>
            <person name="Lyhne E.K."/>
            <person name="Kogle M.E."/>
            <person name="Kuo A."/>
            <person name="Riley R."/>
            <person name="Clum A."/>
            <person name="Nolan M."/>
            <person name="Lipzen A."/>
            <person name="Salamov A."/>
            <person name="Henrissat B."/>
            <person name="Wiebenga A."/>
            <person name="De vries R.P."/>
            <person name="Grigoriev I.V."/>
            <person name="Mortensen U.H."/>
            <person name="Andersen M.R."/>
            <person name="Baker S.E."/>
        </authorList>
    </citation>
    <scope>NUCLEOTIDE SEQUENCE</scope>
    <source>
        <strain evidence="2">CBS 122712</strain>
    </source>
</reference>
<comment type="caution">
    <text evidence="2">The sequence shown here is derived from an EMBL/GenBank/DDBJ whole genome shotgun (WGS) entry which is preliminary data.</text>
</comment>
<gene>
    <name evidence="2" type="ORF">BO83DRAFT_57419</name>
</gene>
<sequence length="149" mass="16880">MERERKEDRRRRRGRGVRMEKKRVRGASTSTSSSSSASSALLPLLLLLLLSPLLNIASWHHTASVSIFHYCLNQFLSSLSLTRHSHSQFQNPKESPPPPYHGWLRQASPLRPNSMVRLPLDKGKTITGRKRTCLALPKKVLGIHVRTLV</sequence>
<dbReference type="VEuPathDB" id="FungiDB:BO83DRAFT_57419"/>
<dbReference type="EMBL" id="MSFU01000016">
    <property type="protein sequence ID" value="PWY70609.1"/>
    <property type="molecule type" value="Genomic_DNA"/>
</dbReference>
<evidence type="ECO:0000256" key="1">
    <source>
        <dbReference type="SAM" id="MobiDB-lite"/>
    </source>
</evidence>
<feature type="compositionally biased region" description="Basic residues" evidence="1">
    <location>
        <begin position="8"/>
        <end position="25"/>
    </location>
</feature>
<keyword evidence="3" id="KW-1185">Reference proteome</keyword>
<feature type="compositionally biased region" description="Low complexity" evidence="1">
    <location>
        <begin position="26"/>
        <end position="36"/>
    </location>
</feature>
<dbReference type="RefSeq" id="XP_025386946.1">
    <property type="nucleotide sequence ID" value="XM_025537445.1"/>
</dbReference>
<proteinExistence type="predicted"/>
<feature type="region of interest" description="Disordered" evidence="1">
    <location>
        <begin position="1"/>
        <end position="36"/>
    </location>
</feature>
<evidence type="ECO:0000313" key="3">
    <source>
        <dbReference type="Proteomes" id="UP000246171"/>
    </source>
</evidence>
<organism evidence="2 3">
    <name type="scientific">Aspergillus eucalypticola (strain CBS 122712 / IBT 29274)</name>
    <dbReference type="NCBI Taxonomy" id="1448314"/>
    <lineage>
        <taxon>Eukaryota</taxon>
        <taxon>Fungi</taxon>
        <taxon>Dikarya</taxon>
        <taxon>Ascomycota</taxon>
        <taxon>Pezizomycotina</taxon>
        <taxon>Eurotiomycetes</taxon>
        <taxon>Eurotiomycetidae</taxon>
        <taxon>Eurotiales</taxon>
        <taxon>Aspergillaceae</taxon>
        <taxon>Aspergillus</taxon>
        <taxon>Aspergillus subgen. Circumdati</taxon>
    </lineage>
</organism>
<evidence type="ECO:0000313" key="2">
    <source>
        <dbReference type="EMBL" id="PWY70609.1"/>
    </source>
</evidence>
<dbReference type="GeneID" id="37059407"/>
<accession>A0A317VB49</accession>
<dbReference type="AlphaFoldDB" id="A0A317VB49"/>
<name>A0A317VB49_ASPEC</name>
<protein>
    <submittedName>
        <fullName evidence="2">Uncharacterized protein</fullName>
    </submittedName>
</protein>
<dbReference type="Proteomes" id="UP000246171">
    <property type="component" value="Unassembled WGS sequence"/>
</dbReference>